<evidence type="ECO:0000256" key="1">
    <source>
        <dbReference type="SAM" id="MobiDB-lite"/>
    </source>
</evidence>
<proteinExistence type="predicted"/>
<gene>
    <name evidence="2" type="ORF">J3D65DRAFT_671317</name>
</gene>
<evidence type="ECO:0008006" key="4">
    <source>
        <dbReference type="Google" id="ProtNLM"/>
    </source>
</evidence>
<feature type="compositionally biased region" description="Basic and acidic residues" evidence="1">
    <location>
        <begin position="84"/>
        <end position="93"/>
    </location>
</feature>
<comment type="caution">
    <text evidence="2">The sequence shown here is derived from an EMBL/GenBank/DDBJ whole genome shotgun (WGS) entry which is preliminary data.</text>
</comment>
<feature type="region of interest" description="Disordered" evidence="1">
    <location>
        <begin position="73"/>
        <end position="105"/>
    </location>
</feature>
<keyword evidence="3" id="KW-1185">Reference proteome</keyword>
<dbReference type="GeneID" id="92036287"/>
<organism evidence="2 3">
    <name type="scientific">Phyllosticta citribraziliensis</name>
    <dbReference type="NCBI Taxonomy" id="989973"/>
    <lineage>
        <taxon>Eukaryota</taxon>
        <taxon>Fungi</taxon>
        <taxon>Dikarya</taxon>
        <taxon>Ascomycota</taxon>
        <taxon>Pezizomycotina</taxon>
        <taxon>Dothideomycetes</taxon>
        <taxon>Dothideomycetes incertae sedis</taxon>
        <taxon>Botryosphaeriales</taxon>
        <taxon>Phyllostictaceae</taxon>
        <taxon>Phyllosticta</taxon>
    </lineage>
</organism>
<sequence>MNSVKFSVNVPFFTCWLCGSEADLGDELILHAPCKANAHVECLEWWAHHSQRGQDQNVPCQCRGNIDVHGVEHFQAPGAPQPPEEPHEHHEDGFLPDAPAAEPAPDRLIFTDPAERYRLALEKMENSWRDKIESWLEHLREDRLQKQICAGRRGTLFPCTWNGLVIDTSPNTPADKMMLIKGELVMPERDRPLRRIKYLFFWQNEDAPLTDVVRAVSSVAFENFLELSRGLWQPKQVAGMIELQGRRGGFGDRPAKEFIKHGGTFWLHLSPLAHLAP</sequence>
<dbReference type="RefSeq" id="XP_066651357.1">
    <property type="nucleotide sequence ID" value="XM_066803381.1"/>
</dbReference>
<evidence type="ECO:0000313" key="2">
    <source>
        <dbReference type="EMBL" id="KAK7531533.1"/>
    </source>
</evidence>
<protein>
    <recommendedName>
        <fullName evidence="4">RING-type domain-containing protein</fullName>
    </recommendedName>
</protein>
<dbReference type="EMBL" id="JBBPEH010000012">
    <property type="protein sequence ID" value="KAK7531533.1"/>
    <property type="molecule type" value="Genomic_DNA"/>
</dbReference>
<accession>A0ABR1L8G0</accession>
<name>A0ABR1L8G0_9PEZI</name>
<dbReference type="Proteomes" id="UP001360953">
    <property type="component" value="Unassembled WGS sequence"/>
</dbReference>
<evidence type="ECO:0000313" key="3">
    <source>
        <dbReference type="Proteomes" id="UP001360953"/>
    </source>
</evidence>
<reference evidence="2 3" key="1">
    <citation type="submission" date="2024-04" db="EMBL/GenBank/DDBJ databases">
        <title>Phyllosticta paracitricarpa is synonymous to the EU quarantine fungus P. citricarpa based on phylogenomic analyses.</title>
        <authorList>
            <consortium name="Lawrence Berkeley National Laboratory"/>
            <person name="Van ingen-buijs V.A."/>
            <person name="Van westerhoven A.C."/>
            <person name="Haridas S."/>
            <person name="Skiadas P."/>
            <person name="Martin F."/>
            <person name="Groenewald J.Z."/>
            <person name="Crous P.W."/>
            <person name="Seidl M.F."/>
        </authorList>
    </citation>
    <scope>NUCLEOTIDE SEQUENCE [LARGE SCALE GENOMIC DNA]</scope>
    <source>
        <strain evidence="2 3">CPC 17464</strain>
    </source>
</reference>